<dbReference type="GO" id="GO:0051539">
    <property type="term" value="F:4 iron, 4 sulfur cluster binding"/>
    <property type="evidence" value="ECO:0007669"/>
    <property type="project" value="UniProtKB-KW"/>
</dbReference>
<dbReference type="PANTHER" id="PTHR30573:SF0">
    <property type="entry name" value="QUINOLINATE SYNTHASE, CHLOROPLASTIC"/>
    <property type="match status" value="1"/>
</dbReference>
<evidence type="ECO:0000256" key="5">
    <source>
        <dbReference type="ARBA" id="ARBA00022642"/>
    </source>
</evidence>
<dbReference type="EC" id="2.5.1.72" evidence="3"/>
<dbReference type="InterPro" id="IPR003808">
    <property type="entry name" value="Fe-S_metab-assoc_dom"/>
</dbReference>
<dbReference type="PANTHER" id="PTHR30573">
    <property type="entry name" value="QUINOLINATE SYNTHETASE A"/>
    <property type="match status" value="1"/>
</dbReference>
<evidence type="ECO:0000256" key="4">
    <source>
        <dbReference type="ARBA" id="ARBA00022485"/>
    </source>
</evidence>
<dbReference type="OrthoDB" id="66991at2759"/>
<evidence type="ECO:0000256" key="6">
    <source>
        <dbReference type="ARBA" id="ARBA00022679"/>
    </source>
</evidence>
<dbReference type="Gene3D" id="3.40.50.10800">
    <property type="entry name" value="NadA-like"/>
    <property type="match status" value="1"/>
</dbReference>
<evidence type="ECO:0000256" key="1">
    <source>
        <dbReference type="ARBA" id="ARBA00001966"/>
    </source>
</evidence>
<feature type="domain" description="Fe-S metabolism associated" evidence="10">
    <location>
        <begin position="9"/>
        <end position="120"/>
    </location>
</feature>
<accession>A0A150H0E6</accession>
<dbReference type="AlphaFoldDB" id="A0A150H0E6"/>
<evidence type="ECO:0000256" key="8">
    <source>
        <dbReference type="ARBA" id="ARBA00023004"/>
    </source>
</evidence>
<dbReference type="GO" id="GO:0008987">
    <property type="term" value="F:quinolinate synthetase A activity"/>
    <property type="evidence" value="ECO:0007669"/>
    <property type="project" value="InterPro"/>
</dbReference>
<proteinExistence type="predicted"/>
<dbReference type="InterPro" id="IPR003473">
    <property type="entry name" value="NadA"/>
</dbReference>
<comment type="caution">
    <text evidence="11">The sequence shown here is derived from an EMBL/GenBank/DDBJ whole genome shotgun (WGS) entry which is preliminary data.</text>
</comment>
<name>A0A150H0E6_GONPE</name>
<evidence type="ECO:0000256" key="7">
    <source>
        <dbReference type="ARBA" id="ARBA00022723"/>
    </source>
</evidence>
<dbReference type="UniPathway" id="UPA00253">
    <property type="reaction ID" value="UER00327"/>
</dbReference>
<comment type="cofactor">
    <cofactor evidence="1">
        <name>[4Fe-4S] cluster</name>
        <dbReference type="ChEBI" id="CHEBI:49883"/>
    </cofactor>
</comment>
<keyword evidence="7" id="KW-0479">Metal-binding</keyword>
<dbReference type="Gene3D" id="3.90.1010.10">
    <property type="match status" value="1"/>
</dbReference>
<keyword evidence="4" id="KW-0004">4Fe-4S</keyword>
<evidence type="ECO:0000256" key="3">
    <source>
        <dbReference type="ARBA" id="ARBA00012669"/>
    </source>
</evidence>
<comment type="pathway">
    <text evidence="2">Cofactor biosynthesis; NAD(+) biosynthesis; quinolinate from iminoaspartate: step 1/1.</text>
</comment>
<evidence type="ECO:0000256" key="2">
    <source>
        <dbReference type="ARBA" id="ARBA00005065"/>
    </source>
</evidence>
<keyword evidence="9" id="KW-0411">Iron-sulfur</keyword>
<keyword evidence="5" id="KW-0662">Pyridine nucleotide biosynthesis</keyword>
<evidence type="ECO:0000256" key="9">
    <source>
        <dbReference type="ARBA" id="ARBA00023014"/>
    </source>
</evidence>
<dbReference type="GO" id="GO:0034628">
    <property type="term" value="P:'de novo' NAD+ biosynthetic process from L-aspartate"/>
    <property type="evidence" value="ECO:0007669"/>
    <property type="project" value="TreeGrafter"/>
</dbReference>
<dbReference type="GO" id="GO:0046872">
    <property type="term" value="F:metal ion binding"/>
    <property type="evidence" value="ECO:0007669"/>
    <property type="project" value="UniProtKB-KW"/>
</dbReference>
<gene>
    <name evidence="11" type="ORF">GPECTOR_3g479</name>
</gene>
<organism evidence="11 12">
    <name type="scientific">Gonium pectorale</name>
    <name type="common">Green alga</name>
    <dbReference type="NCBI Taxonomy" id="33097"/>
    <lineage>
        <taxon>Eukaryota</taxon>
        <taxon>Viridiplantae</taxon>
        <taxon>Chlorophyta</taxon>
        <taxon>core chlorophytes</taxon>
        <taxon>Chlorophyceae</taxon>
        <taxon>CS clade</taxon>
        <taxon>Chlamydomonadales</taxon>
        <taxon>Volvocaceae</taxon>
        <taxon>Gonium</taxon>
    </lineage>
</organism>
<dbReference type="STRING" id="33097.A0A150H0E6"/>
<dbReference type="InterPro" id="IPR036094">
    <property type="entry name" value="NadA_sf"/>
</dbReference>
<reference evidence="12" key="1">
    <citation type="journal article" date="2016" name="Nat. Commun.">
        <title>The Gonium pectorale genome demonstrates co-option of cell cycle regulation during the evolution of multicellularity.</title>
        <authorList>
            <person name="Hanschen E.R."/>
            <person name="Marriage T.N."/>
            <person name="Ferris P.J."/>
            <person name="Hamaji T."/>
            <person name="Toyoda A."/>
            <person name="Fujiyama A."/>
            <person name="Neme R."/>
            <person name="Noguchi H."/>
            <person name="Minakuchi Y."/>
            <person name="Suzuki M."/>
            <person name="Kawai-Toyooka H."/>
            <person name="Smith D.R."/>
            <person name="Sparks H."/>
            <person name="Anderson J."/>
            <person name="Bakaric R."/>
            <person name="Luria V."/>
            <person name="Karger A."/>
            <person name="Kirschner M.W."/>
            <person name="Durand P.M."/>
            <person name="Michod R.E."/>
            <person name="Nozaki H."/>
            <person name="Olson B.J."/>
        </authorList>
    </citation>
    <scope>NUCLEOTIDE SEQUENCE [LARGE SCALE GENOMIC DNA]</scope>
    <source>
        <strain evidence="12">NIES-2863</strain>
    </source>
</reference>
<dbReference type="SUPFAM" id="SSF82649">
    <property type="entry name" value="SufE/NifU"/>
    <property type="match status" value="1"/>
</dbReference>
<evidence type="ECO:0000259" key="10">
    <source>
        <dbReference type="Pfam" id="PF02657"/>
    </source>
</evidence>
<protein>
    <recommendedName>
        <fullName evidence="3">quinolinate synthase</fullName>
        <ecNumber evidence="3">2.5.1.72</ecNumber>
    </recommendedName>
</protein>
<keyword evidence="8" id="KW-0408">Iron</keyword>
<dbReference type="EMBL" id="LSYV01000004">
    <property type="protein sequence ID" value="KXZ55348.1"/>
    <property type="molecule type" value="Genomic_DNA"/>
</dbReference>
<sequence length="260" mass="27537">MLVSLSVARRLIELGSRLSPLPDEELTASNRVMGCAAQVWLTVRLEPGTGLVQLQGWSDSELSRGLVALLAEGLSGLTPEQMLAVPTSRLQQLLLGSLGAAAVAPSRSGGLANMLEAAKKRVRLLAAPATMATFPSLRITADVLEPQGAFAEAQARYLRPEQEQVARLASVLRAKSIGVVAHFYMDPEVQGVLSSAAEQWPHIAISDSLVMADTAVRMAEAGCRYICVLGVDFMSENVRAILDEAGHTDVKRGAGCLPGP</sequence>
<evidence type="ECO:0000313" key="12">
    <source>
        <dbReference type="Proteomes" id="UP000075714"/>
    </source>
</evidence>
<dbReference type="GO" id="GO:0009507">
    <property type="term" value="C:chloroplast"/>
    <property type="evidence" value="ECO:0007669"/>
    <property type="project" value="TreeGrafter"/>
</dbReference>
<evidence type="ECO:0000313" key="11">
    <source>
        <dbReference type="EMBL" id="KXZ55348.1"/>
    </source>
</evidence>
<keyword evidence="12" id="KW-1185">Reference proteome</keyword>
<dbReference type="SUPFAM" id="SSF142754">
    <property type="entry name" value="NadA-like"/>
    <property type="match status" value="1"/>
</dbReference>
<dbReference type="Pfam" id="PF02657">
    <property type="entry name" value="SufE"/>
    <property type="match status" value="1"/>
</dbReference>
<dbReference type="Proteomes" id="UP000075714">
    <property type="component" value="Unassembled WGS sequence"/>
</dbReference>
<keyword evidence="6" id="KW-0808">Transferase</keyword>